<proteinExistence type="predicted"/>
<dbReference type="GeneID" id="5891889"/>
<gene>
    <name evidence="1" type="ORF">MONBRDRAFT_9057</name>
</gene>
<accession>A9V1Y6</accession>
<evidence type="ECO:0000313" key="2">
    <source>
        <dbReference type="Proteomes" id="UP000001357"/>
    </source>
</evidence>
<protein>
    <submittedName>
        <fullName evidence="1">Uncharacterized protein</fullName>
    </submittedName>
</protein>
<organism evidence="1 2">
    <name type="scientific">Monosiga brevicollis</name>
    <name type="common">Choanoflagellate</name>
    <dbReference type="NCBI Taxonomy" id="81824"/>
    <lineage>
        <taxon>Eukaryota</taxon>
        <taxon>Choanoflagellata</taxon>
        <taxon>Craspedida</taxon>
        <taxon>Salpingoecidae</taxon>
        <taxon>Monosiga</taxon>
    </lineage>
</organism>
<dbReference type="RefSeq" id="XP_001746750.1">
    <property type="nucleotide sequence ID" value="XM_001746698.1"/>
</dbReference>
<name>A9V1Y6_MONBE</name>
<dbReference type="EMBL" id="CH991554">
    <property type="protein sequence ID" value="EDQ88646.1"/>
    <property type="molecule type" value="Genomic_DNA"/>
</dbReference>
<reference evidence="1 2" key="1">
    <citation type="journal article" date="2008" name="Nature">
        <title>The genome of the choanoflagellate Monosiga brevicollis and the origin of metazoans.</title>
        <authorList>
            <consortium name="JGI Sequencing"/>
            <person name="King N."/>
            <person name="Westbrook M.J."/>
            <person name="Young S.L."/>
            <person name="Kuo A."/>
            <person name="Abedin M."/>
            <person name="Chapman J."/>
            <person name="Fairclough S."/>
            <person name="Hellsten U."/>
            <person name="Isogai Y."/>
            <person name="Letunic I."/>
            <person name="Marr M."/>
            <person name="Pincus D."/>
            <person name="Putnam N."/>
            <person name="Rokas A."/>
            <person name="Wright K.J."/>
            <person name="Zuzow R."/>
            <person name="Dirks W."/>
            <person name="Good M."/>
            <person name="Goodstein D."/>
            <person name="Lemons D."/>
            <person name="Li W."/>
            <person name="Lyons J.B."/>
            <person name="Morris A."/>
            <person name="Nichols S."/>
            <person name="Richter D.J."/>
            <person name="Salamov A."/>
            <person name="Bork P."/>
            <person name="Lim W.A."/>
            <person name="Manning G."/>
            <person name="Miller W.T."/>
            <person name="McGinnis W."/>
            <person name="Shapiro H."/>
            <person name="Tjian R."/>
            <person name="Grigoriev I.V."/>
            <person name="Rokhsar D."/>
        </authorList>
    </citation>
    <scope>NUCLEOTIDE SEQUENCE [LARGE SCALE GENOMIC DNA]</scope>
    <source>
        <strain evidence="2">MX1 / ATCC 50154</strain>
    </source>
</reference>
<dbReference type="AlphaFoldDB" id="A9V1Y6"/>
<keyword evidence="2" id="KW-1185">Reference proteome</keyword>
<dbReference type="KEGG" id="mbr:MONBRDRAFT_9057"/>
<sequence>MGDESLYAVGPCEWDWDIEVCYNKNQGVSCYEFFRDCPTDRCSYDDNTATACTEMYDQSDCTASSTGCTWYPTDELCWPSDLDLPCHLVSDWEQCPTDRCHLVNTSEFGGVCLNINEPVWCDNFGDESYCPSDHCSWDSALTRCYNSKLGVECGDYFDISTCPADHCKVENNACVDKDEPIDCSSFYFNSADCSPVNGCFRNCSSSLCLRCDSETSCSNVTCPAAPTADPGSACADLVDEAACVGDSDCQWFSTVHACAVRSPRCKHRPPS</sequence>
<evidence type="ECO:0000313" key="1">
    <source>
        <dbReference type="EMBL" id="EDQ88646.1"/>
    </source>
</evidence>
<dbReference type="InParanoid" id="A9V1Y6"/>
<dbReference type="Proteomes" id="UP000001357">
    <property type="component" value="Unassembled WGS sequence"/>
</dbReference>